<reference evidence="1 2" key="1">
    <citation type="submission" date="2018-09" db="EMBL/GenBank/DDBJ databases">
        <title>Metagenome Assembled Genomes from an Advanced Water Purification Facility.</title>
        <authorList>
            <person name="Stamps B.W."/>
            <person name="Spear J.R."/>
        </authorList>
    </citation>
    <scope>NUCLEOTIDE SEQUENCE [LARGE SCALE GENOMIC DNA]</scope>
    <source>
        <strain evidence="1">Bin_63_2</strain>
    </source>
</reference>
<gene>
    <name evidence="1" type="ORF">E6Q11_02820</name>
</gene>
<proteinExistence type="predicted"/>
<protein>
    <submittedName>
        <fullName evidence="1">Uncharacterized protein</fullName>
    </submittedName>
</protein>
<comment type="caution">
    <text evidence="1">The sequence shown here is derived from an EMBL/GenBank/DDBJ whole genome shotgun (WGS) entry which is preliminary data.</text>
</comment>
<accession>A0A5C7J7E7</accession>
<evidence type="ECO:0000313" key="2">
    <source>
        <dbReference type="Proteomes" id="UP000321026"/>
    </source>
</evidence>
<name>A0A5C7J7E7_9BACT</name>
<dbReference type="Proteomes" id="UP000321026">
    <property type="component" value="Unassembled WGS sequence"/>
</dbReference>
<dbReference type="EMBL" id="SSDS01000046">
    <property type="protein sequence ID" value="TXG77421.1"/>
    <property type="molecule type" value="Genomic_DNA"/>
</dbReference>
<dbReference type="AlphaFoldDB" id="A0A5C7J7E7"/>
<sequence>MKKRLFDAGIRELYYDIDTDTLHAPNLSGAIVGVSGIPTIGSSTDNAVVRWNGTGGNAVQNSNVIVDDDGNLTISFGGTSGPNINLISTDTGGKHWRIISTGSADPTGAGFFQIYNVTDSDPAFTISSGGNVGFGTDAPNSRLMVNGAVSFDPASTSTSTTLTDSQYVIYVTDTSAVRTITLPSTSSIGGRKYLIADRSGNASVNNITIVPDGSNTIADGVRYVIRDDYGAVELQADATTGNNNWSVINEYAPKYKIFPLQASTGWTTRNGSGTAAITSNVARFTLATSAVPGAWANVPMVSRAHHVDPWDVDIMARIASLTGGNSANVYVAFGIRRGSSGKEGVFINLRGDGGSMVLYGETIPSSGIQASAGSVLRSTIDSGQFWLRIAVRGAQIVAWYGSGASGVEPTEWIMIGQVTNAANHRSSYLANVVMTLDAVSSGSSDDVTLDFDNVKITKG</sequence>
<organism evidence="1 2">
    <name type="scientific">Candidatus Dojkabacteria bacterium</name>
    <dbReference type="NCBI Taxonomy" id="2099670"/>
    <lineage>
        <taxon>Bacteria</taxon>
        <taxon>Candidatus Dojkabacteria</taxon>
    </lineage>
</organism>
<evidence type="ECO:0000313" key="1">
    <source>
        <dbReference type="EMBL" id="TXG77421.1"/>
    </source>
</evidence>